<reference evidence="3" key="1">
    <citation type="submission" date="2025-08" db="UniProtKB">
        <authorList>
            <consortium name="RefSeq"/>
        </authorList>
    </citation>
    <scope>IDENTIFICATION</scope>
</reference>
<dbReference type="STRING" id="121845.A0A3Q0ITK6"/>
<keyword evidence="1" id="KW-0812">Transmembrane</keyword>
<feature type="transmembrane region" description="Helical" evidence="1">
    <location>
        <begin position="152"/>
        <end position="174"/>
    </location>
</feature>
<dbReference type="RefSeq" id="XP_026679601.1">
    <property type="nucleotide sequence ID" value="XM_026823800.1"/>
</dbReference>
<name>A0A3Q0ITK6_DIACI</name>
<protein>
    <submittedName>
        <fullName evidence="3">Uncharacterized protein LOC113467556</fullName>
    </submittedName>
</protein>
<organism evidence="2 3">
    <name type="scientific">Diaphorina citri</name>
    <name type="common">Asian citrus psyllid</name>
    <dbReference type="NCBI Taxonomy" id="121845"/>
    <lineage>
        <taxon>Eukaryota</taxon>
        <taxon>Metazoa</taxon>
        <taxon>Ecdysozoa</taxon>
        <taxon>Arthropoda</taxon>
        <taxon>Hexapoda</taxon>
        <taxon>Insecta</taxon>
        <taxon>Pterygota</taxon>
        <taxon>Neoptera</taxon>
        <taxon>Paraneoptera</taxon>
        <taxon>Hemiptera</taxon>
        <taxon>Sternorrhyncha</taxon>
        <taxon>Psylloidea</taxon>
        <taxon>Psyllidae</taxon>
        <taxon>Diaphorininae</taxon>
        <taxon>Diaphorina</taxon>
    </lineage>
</organism>
<dbReference type="Proteomes" id="UP000079169">
    <property type="component" value="Unplaced"/>
</dbReference>
<keyword evidence="1" id="KW-1133">Transmembrane helix</keyword>
<gene>
    <name evidence="3" type="primary">LOC113467556</name>
</gene>
<dbReference type="PaxDb" id="121845-A0A3Q0ITK6"/>
<dbReference type="GeneID" id="113467556"/>
<evidence type="ECO:0000313" key="3">
    <source>
        <dbReference type="RefSeq" id="XP_026679601.1"/>
    </source>
</evidence>
<accession>A0A3Q0ITK6</accession>
<dbReference type="AlphaFoldDB" id="A0A3Q0ITK6"/>
<keyword evidence="1" id="KW-0472">Membrane</keyword>
<dbReference type="KEGG" id="dci:113467556"/>
<keyword evidence="2" id="KW-1185">Reference proteome</keyword>
<evidence type="ECO:0000256" key="1">
    <source>
        <dbReference type="SAM" id="Phobius"/>
    </source>
</evidence>
<evidence type="ECO:0000313" key="2">
    <source>
        <dbReference type="Proteomes" id="UP000079169"/>
    </source>
</evidence>
<proteinExistence type="predicted"/>
<sequence length="259" mass="29130">MNELDAIKLTEQNINILSDQSKPVGSANTYGYESDHIENQGVAHRIKDIPGNINTIQYDDTNAEGDSSHGVNKTIEMHETVEDASLNMENMIPEPPVKMTYILPKEIPIFKLDEKENGGPLANGSNANPIETDLDFDDILPHLGEFGRYQKILFFAMIPFAFSVAFVYFAQIFITVIPERYWCQVPELSHLDPEQRRLLSIPRKGSTFDSCSMYAVNFTSLIAAGITEADPSWPISECQHGWEYEFTDVPYTSIANSLN</sequence>